<gene>
    <name evidence="3" type="ORF">BV898_04328</name>
</gene>
<keyword evidence="1" id="KW-0175">Coiled coil</keyword>
<accession>A0A1W0X2S8</accession>
<protein>
    <submittedName>
        <fullName evidence="3">Uncharacterized protein</fullName>
    </submittedName>
</protein>
<organism evidence="3 4">
    <name type="scientific">Hypsibius exemplaris</name>
    <name type="common">Freshwater tardigrade</name>
    <dbReference type="NCBI Taxonomy" id="2072580"/>
    <lineage>
        <taxon>Eukaryota</taxon>
        <taxon>Metazoa</taxon>
        <taxon>Ecdysozoa</taxon>
        <taxon>Tardigrada</taxon>
        <taxon>Eutardigrada</taxon>
        <taxon>Parachela</taxon>
        <taxon>Hypsibioidea</taxon>
        <taxon>Hypsibiidae</taxon>
        <taxon>Hypsibius</taxon>
    </lineage>
</organism>
<sequence>MNDDEQWTSGKGSINTLILTRMERTRTWIVSLETSPMISPLDPTARSRKNRPNMSAAFKASHPFSNLHDDEGSGDRAGKKRAASEKHEAVQTVNLDQALTQLKIEIKKLSQNNFKLEGKVKSFEHCGTRTRKGCVLRSRRSGDPSEGFSARLSSGSG</sequence>
<dbReference type="AlphaFoldDB" id="A0A1W0X2S8"/>
<keyword evidence="4" id="KW-1185">Reference proteome</keyword>
<dbReference type="EMBL" id="MTYJ01000021">
    <property type="protein sequence ID" value="OQV21751.1"/>
    <property type="molecule type" value="Genomic_DNA"/>
</dbReference>
<evidence type="ECO:0000256" key="2">
    <source>
        <dbReference type="SAM" id="MobiDB-lite"/>
    </source>
</evidence>
<evidence type="ECO:0000256" key="1">
    <source>
        <dbReference type="SAM" id="Coils"/>
    </source>
</evidence>
<comment type="caution">
    <text evidence="3">The sequence shown here is derived from an EMBL/GenBank/DDBJ whole genome shotgun (WGS) entry which is preliminary data.</text>
</comment>
<proteinExistence type="predicted"/>
<evidence type="ECO:0000313" key="4">
    <source>
        <dbReference type="Proteomes" id="UP000192578"/>
    </source>
</evidence>
<feature type="coiled-coil region" evidence="1">
    <location>
        <begin position="92"/>
        <end position="119"/>
    </location>
</feature>
<reference evidence="4" key="1">
    <citation type="submission" date="2017-01" db="EMBL/GenBank/DDBJ databases">
        <title>Comparative genomics of anhydrobiosis in the tardigrade Hypsibius dujardini.</title>
        <authorList>
            <person name="Yoshida Y."/>
            <person name="Koutsovoulos G."/>
            <person name="Laetsch D."/>
            <person name="Stevens L."/>
            <person name="Kumar S."/>
            <person name="Horikawa D."/>
            <person name="Ishino K."/>
            <person name="Komine S."/>
            <person name="Tomita M."/>
            <person name="Blaxter M."/>
            <person name="Arakawa K."/>
        </authorList>
    </citation>
    <scope>NUCLEOTIDE SEQUENCE [LARGE SCALE GENOMIC DNA]</scope>
    <source>
        <strain evidence="4">Z151</strain>
    </source>
</reference>
<name>A0A1W0X2S8_HYPEX</name>
<feature type="compositionally biased region" description="Basic and acidic residues" evidence="2">
    <location>
        <begin position="67"/>
        <end position="89"/>
    </location>
</feature>
<evidence type="ECO:0000313" key="3">
    <source>
        <dbReference type="EMBL" id="OQV21751.1"/>
    </source>
</evidence>
<feature type="region of interest" description="Disordered" evidence="2">
    <location>
        <begin position="39"/>
        <end position="89"/>
    </location>
</feature>
<feature type="region of interest" description="Disordered" evidence="2">
    <location>
        <begin position="136"/>
        <end position="157"/>
    </location>
</feature>
<dbReference type="Proteomes" id="UP000192578">
    <property type="component" value="Unassembled WGS sequence"/>
</dbReference>